<evidence type="ECO:0000313" key="3">
    <source>
        <dbReference type="Proteomes" id="UP000463224"/>
    </source>
</evidence>
<dbReference type="Proteomes" id="UP000463224">
    <property type="component" value="Unassembled WGS sequence"/>
</dbReference>
<keyword evidence="3" id="KW-1185">Reference proteome</keyword>
<dbReference type="EMBL" id="WPHG01000010">
    <property type="protein sequence ID" value="MVB00094.1"/>
    <property type="molecule type" value="Genomic_DNA"/>
</dbReference>
<evidence type="ECO:0000256" key="1">
    <source>
        <dbReference type="SAM" id="MobiDB-lite"/>
    </source>
</evidence>
<name>A0A844QQ69_9HYPH</name>
<comment type="caution">
    <text evidence="2">The sequence shown here is derived from an EMBL/GenBank/DDBJ whole genome shotgun (WGS) entry which is preliminary data.</text>
</comment>
<organism evidence="2 3">
    <name type="scientific">Nitratireductor arenosus</name>
    <dbReference type="NCBI Taxonomy" id="2682096"/>
    <lineage>
        <taxon>Bacteria</taxon>
        <taxon>Pseudomonadati</taxon>
        <taxon>Pseudomonadota</taxon>
        <taxon>Alphaproteobacteria</taxon>
        <taxon>Hyphomicrobiales</taxon>
        <taxon>Phyllobacteriaceae</taxon>
        <taxon>Nitratireductor</taxon>
    </lineage>
</organism>
<proteinExistence type="predicted"/>
<reference evidence="2 3" key="1">
    <citation type="submission" date="2019-12" db="EMBL/GenBank/DDBJ databases">
        <title>Nitratireductor arenosus sp. nov., Isolated from sea sand, Jeju island, South Korea.</title>
        <authorList>
            <person name="Kim W."/>
        </authorList>
    </citation>
    <scope>NUCLEOTIDE SEQUENCE [LARGE SCALE GENOMIC DNA]</scope>
    <source>
        <strain evidence="2 3">CAU 1489</strain>
    </source>
</reference>
<dbReference type="AlphaFoldDB" id="A0A844QQ69"/>
<sequence>MDKQAHTHTHAPGPWEYNDPKKYTQGHGKFSETAVYAPGALFYWRMAEVQGPDEATEIATARLIAAAPDLLEALDWAIAEIEGRTRYDRERQFPDALSSARAALSKATGGE</sequence>
<dbReference type="RefSeq" id="WP_156715965.1">
    <property type="nucleotide sequence ID" value="NZ_WPHG01000010.1"/>
</dbReference>
<protein>
    <submittedName>
        <fullName evidence="2">Uncharacterized protein</fullName>
    </submittedName>
</protein>
<accession>A0A844QQ69</accession>
<evidence type="ECO:0000313" key="2">
    <source>
        <dbReference type="EMBL" id="MVB00094.1"/>
    </source>
</evidence>
<feature type="region of interest" description="Disordered" evidence="1">
    <location>
        <begin position="1"/>
        <end position="24"/>
    </location>
</feature>
<gene>
    <name evidence="2" type="ORF">GN330_22875</name>
</gene>